<dbReference type="AlphaFoldDB" id="A0A9P5VFI2"/>
<keyword evidence="4" id="KW-1185">Reference proteome</keyword>
<feature type="compositionally biased region" description="Pro residues" evidence="1">
    <location>
        <begin position="357"/>
        <end position="371"/>
    </location>
</feature>
<feature type="region of interest" description="Disordered" evidence="1">
    <location>
        <begin position="55"/>
        <end position="77"/>
    </location>
</feature>
<feature type="region of interest" description="Disordered" evidence="1">
    <location>
        <begin position="287"/>
        <end position="539"/>
    </location>
</feature>
<keyword evidence="2" id="KW-1133">Transmembrane helix</keyword>
<feature type="compositionally biased region" description="Polar residues" evidence="1">
    <location>
        <begin position="524"/>
        <end position="538"/>
    </location>
</feature>
<feature type="compositionally biased region" description="Low complexity" evidence="1">
    <location>
        <begin position="319"/>
        <end position="329"/>
    </location>
</feature>
<feature type="compositionally biased region" description="Pro residues" evidence="1">
    <location>
        <begin position="450"/>
        <end position="462"/>
    </location>
</feature>
<proteinExistence type="predicted"/>
<feature type="transmembrane region" description="Helical" evidence="2">
    <location>
        <begin position="101"/>
        <end position="124"/>
    </location>
</feature>
<evidence type="ECO:0000256" key="2">
    <source>
        <dbReference type="SAM" id="Phobius"/>
    </source>
</evidence>
<evidence type="ECO:0000313" key="3">
    <source>
        <dbReference type="EMBL" id="KAF9156528.1"/>
    </source>
</evidence>
<accession>A0A9P5VFI2</accession>
<evidence type="ECO:0000256" key="1">
    <source>
        <dbReference type="SAM" id="MobiDB-lite"/>
    </source>
</evidence>
<feature type="compositionally biased region" description="Polar residues" evidence="1">
    <location>
        <begin position="483"/>
        <end position="494"/>
    </location>
</feature>
<dbReference type="EMBL" id="JAAAUQ010000021">
    <property type="protein sequence ID" value="KAF9156528.1"/>
    <property type="molecule type" value="Genomic_DNA"/>
</dbReference>
<keyword evidence="2" id="KW-0472">Membrane</keyword>
<dbReference type="OrthoDB" id="2425568at2759"/>
<keyword evidence="2" id="KW-0812">Transmembrane</keyword>
<dbReference type="Proteomes" id="UP000748756">
    <property type="component" value="Unassembled WGS sequence"/>
</dbReference>
<protein>
    <submittedName>
        <fullName evidence="3">Uncharacterized protein</fullName>
    </submittedName>
</protein>
<feature type="compositionally biased region" description="Polar residues" evidence="1">
    <location>
        <begin position="143"/>
        <end position="157"/>
    </location>
</feature>
<reference evidence="3" key="1">
    <citation type="journal article" date="2020" name="Fungal Divers.">
        <title>Resolving the Mortierellaceae phylogeny through synthesis of multi-gene phylogenetics and phylogenomics.</title>
        <authorList>
            <person name="Vandepol N."/>
            <person name="Liber J."/>
            <person name="Desiro A."/>
            <person name="Na H."/>
            <person name="Kennedy M."/>
            <person name="Barry K."/>
            <person name="Grigoriev I.V."/>
            <person name="Miller A.N."/>
            <person name="O'Donnell K."/>
            <person name="Stajich J.E."/>
            <person name="Bonito G."/>
        </authorList>
    </citation>
    <scope>NUCLEOTIDE SEQUENCE</scope>
    <source>
        <strain evidence="3">NRRL 6426</strain>
    </source>
</reference>
<gene>
    <name evidence="3" type="ORF">BG015_004438</name>
</gene>
<feature type="region of interest" description="Disordered" evidence="1">
    <location>
        <begin position="131"/>
        <end position="167"/>
    </location>
</feature>
<feature type="compositionally biased region" description="Low complexity" evidence="1">
    <location>
        <begin position="407"/>
        <end position="420"/>
    </location>
</feature>
<comment type="caution">
    <text evidence="3">The sequence shown here is derived from an EMBL/GenBank/DDBJ whole genome shotgun (WGS) entry which is preliminary data.</text>
</comment>
<sequence>MDWGDCSNVTDQDRDSEERRVRWRYWRCRGGRGGGWGGGWGGNYPEPTTTTLCDTSTKPTATATVPSPDGTSYSSQTPPFAGYSQTDIGGQAEGTKTSSTALIAGIASGIAVLIILGLVLWWLLRRRRSRQSLSPTKEGARSMEQQHSTYPETQQIYPGQGSGQEQIRDTARAIPFPPPAVARHTVNKSMSSVSSASLPIQLPTFPSPTPRDRKFSTHHRLNASTSSVPYMELNPIPPQASLTDNFSGYAPQPTEVAVPPNDFYIDMLGLGTEKVLVNSNLTSPYPSAMVRPHPLPQQTTAITSSSTHPTPGPIPPPISTRSRSSSIASLKKHSESVRVAGASPKLSRDARQMVQQFPPPPPPPQVPPPAIPDEALGQAPYSRPPRSRSATTSFEGKEPLSQYWVASPSNSRPSSYVSNSGRKDGSSAKGKRSTARSASLSRKATDPAQDPSPEPRPRPSYSPQPHEGGARDKRSLRSHRRSQSNIYSGSSTASMDALDRSLNMSPVQFRAPPSPSMPRPILRHNNSYGGHSSDSSQDVEGIISGALAISAAKKQSDGTSLSVPVYQDKRLYI</sequence>
<organism evidence="3 4">
    <name type="scientific">Linnemannia schmuckeri</name>
    <dbReference type="NCBI Taxonomy" id="64567"/>
    <lineage>
        <taxon>Eukaryota</taxon>
        <taxon>Fungi</taxon>
        <taxon>Fungi incertae sedis</taxon>
        <taxon>Mucoromycota</taxon>
        <taxon>Mortierellomycotina</taxon>
        <taxon>Mortierellomycetes</taxon>
        <taxon>Mortierellales</taxon>
        <taxon>Mortierellaceae</taxon>
        <taxon>Linnemannia</taxon>
    </lineage>
</organism>
<name>A0A9P5VFI2_9FUNG</name>
<evidence type="ECO:0000313" key="4">
    <source>
        <dbReference type="Proteomes" id="UP000748756"/>
    </source>
</evidence>